<reference evidence="1 2" key="1">
    <citation type="submission" date="2019-10" db="EMBL/GenBank/DDBJ databases">
        <authorList>
            <person name="Palmer J.M."/>
        </authorList>
    </citation>
    <scope>NUCLEOTIDE SEQUENCE [LARGE SCALE GENOMIC DNA]</scope>
    <source>
        <strain evidence="1 2">TWF506</strain>
    </source>
</reference>
<comment type="caution">
    <text evidence="1">The sequence shown here is derived from an EMBL/GenBank/DDBJ whole genome shotgun (WGS) entry which is preliminary data.</text>
</comment>
<gene>
    <name evidence="1" type="ORF">TWF506_008059</name>
</gene>
<proteinExistence type="predicted"/>
<protein>
    <recommendedName>
        <fullName evidence="3">F-box domain-containing protein</fullName>
    </recommendedName>
</protein>
<sequence length="474" mass="54466">MTSLLSLPTELLTQICLFLPLPRDTKLLASTCRGLRDKLTVPNNYLWFTFLSTFPLLRHQLCSFHHYPNKILQPLYAAKGKFDYRVNYYALALSILCGRTPGCFDCFNIRRPSLREVRIGGVYYRTYCPSCYERHFELVSNFSIAWPEIEIPPSLVTVDRISSGSETIHINDAIFLIKDQLSPYARSTEGRFISKWRLKLNARKEQYVGSQNPREGDIDERMLNGAEMEAIIKTMLYIYENDTTFKKFWSLGDKQDLKEYLERCALDILPTISTKLLDAIRSTCDILGRAGVGLCDILGRAGVGLWEIRDTLLRKDDDHTVGTSWESVEGGREGYAMEICKRYLMGMFQIEPRSNLVEPRSNLVDLWMRDYLAKRVGWGGVGVTIKGGSDNYKPYYCSFCKEEGPGEEVEEDSNRIGARKLEPLENMRKLGLHILLRHCERFEERWVTGGGVIEALGNRKPRKPFWKAVRALDD</sequence>
<evidence type="ECO:0000313" key="2">
    <source>
        <dbReference type="Proteomes" id="UP001307849"/>
    </source>
</evidence>
<evidence type="ECO:0000313" key="1">
    <source>
        <dbReference type="EMBL" id="KAK6513622.1"/>
    </source>
</evidence>
<accession>A0AAN8NIJ7</accession>
<name>A0AAN8NIJ7_9PEZI</name>
<keyword evidence="2" id="KW-1185">Reference proteome</keyword>
<dbReference type="Proteomes" id="UP001307849">
    <property type="component" value="Unassembled WGS sequence"/>
</dbReference>
<evidence type="ECO:0008006" key="3">
    <source>
        <dbReference type="Google" id="ProtNLM"/>
    </source>
</evidence>
<organism evidence="1 2">
    <name type="scientific">Arthrobotrys conoides</name>
    <dbReference type="NCBI Taxonomy" id="74498"/>
    <lineage>
        <taxon>Eukaryota</taxon>
        <taxon>Fungi</taxon>
        <taxon>Dikarya</taxon>
        <taxon>Ascomycota</taxon>
        <taxon>Pezizomycotina</taxon>
        <taxon>Orbiliomycetes</taxon>
        <taxon>Orbiliales</taxon>
        <taxon>Orbiliaceae</taxon>
        <taxon>Arthrobotrys</taxon>
    </lineage>
</organism>
<dbReference type="AlphaFoldDB" id="A0AAN8NIJ7"/>
<dbReference type="EMBL" id="JAVHJM010000005">
    <property type="protein sequence ID" value="KAK6513622.1"/>
    <property type="molecule type" value="Genomic_DNA"/>
</dbReference>